<evidence type="ECO:0000313" key="1">
    <source>
        <dbReference type="EMBL" id="SFQ39203.1"/>
    </source>
</evidence>
<gene>
    <name evidence="1" type="ORF">SAMN04515674_1173</name>
</gene>
<protein>
    <submittedName>
        <fullName evidence="1">Uncharacterized protein</fullName>
    </submittedName>
</protein>
<keyword evidence="2" id="KW-1185">Reference proteome</keyword>
<dbReference type="STRING" id="1079859.SAMN04515674_1173"/>
<name>A0A1I5Y4S1_9BACT</name>
<dbReference type="OrthoDB" id="9757809at2"/>
<evidence type="ECO:0000313" key="2">
    <source>
        <dbReference type="Proteomes" id="UP000199306"/>
    </source>
</evidence>
<accession>A0A1I5Y4S1</accession>
<dbReference type="SUPFAM" id="SSF50939">
    <property type="entry name" value="Sialidases"/>
    <property type="match status" value="1"/>
</dbReference>
<dbReference type="RefSeq" id="WP_092019266.1">
    <property type="nucleotide sequence ID" value="NZ_FOXH01000017.1"/>
</dbReference>
<proteinExistence type="predicted"/>
<dbReference type="EMBL" id="FOXH01000017">
    <property type="protein sequence ID" value="SFQ39203.1"/>
    <property type="molecule type" value="Genomic_DNA"/>
</dbReference>
<dbReference type="AlphaFoldDB" id="A0A1I5Y4S1"/>
<dbReference type="InterPro" id="IPR036278">
    <property type="entry name" value="Sialidase_sf"/>
</dbReference>
<dbReference type="SUPFAM" id="SSF110296">
    <property type="entry name" value="Oligoxyloglucan reducing end-specific cellobiohydrolase"/>
    <property type="match status" value="1"/>
</dbReference>
<dbReference type="PROSITE" id="PS51257">
    <property type="entry name" value="PROKAR_LIPOPROTEIN"/>
    <property type="match status" value="1"/>
</dbReference>
<reference evidence="1 2" key="1">
    <citation type="submission" date="2016-10" db="EMBL/GenBank/DDBJ databases">
        <authorList>
            <person name="de Groot N.N."/>
        </authorList>
    </citation>
    <scope>NUCLEOTIDE SEQUENCE [LARGE SCALE GENOMIC DNA]</scope>
    <source>
        <strain evidence="2">E92,LMG 26720,CCM 7988</strain>
    </source>
</reference>
<dbReference type="Proteomes" id="UP000199306">
    <property type="component" value="Unassembled WGS sequence"/>
</dbReference>
<sequence>MKTIMILIAFVSLVACFFIKNQPNAKWEMISPKGLNDYIKDPKDPRYPGYPDKVVPFFISDSVGFLCGNTQTTKHWDKNPKLLLDKAIIYKTTNGGYSWVKYDFGENEIAYSVYGEKGKIILITFDGKMMNIFESYDISDKWIKGASFDLKKIENLDWTNFNNKNFQYSFLGMAISSDSKNFYNTKSILETWAQHKFPFNPYDINPGSIYWGEHECWFTSWKGKQCFLGHLDFEKNTGGLEELNFSGEVVALSPTGKIWIAGKEDKDAVLYEREGKGKYNLVKRVNYGGGDFYLSSDFLNVNADEQIWVYSDVKFFPEYHFMSSQDGGKTWTEENMPYSAIFDNPYFLHDKKQHKTLVWVNVGGGRLMMRK</sequence>
<organism evidence="1 2">
    <name type="scientific">Pseudarcicella hirudinis</name>
    <dbReference type="NCBI Taxonomy" id="1079859"/>
    <lineage>
        <taxon>Bacteria</taxon>
        <taxon>Pseudomonadati</taxon>
        <taxon>Bacteroidota</taxon>
        <taxon>Cytophagia</taxon>
        <taxon>Cytophagales</taxon>
        <taxon>Flectobacillaceae</taxon>
        <taxon>Pseudarcicella</taxon>
    </lineage>
</organism>